<proteinExistence type="inferred from homology"/>
<evidence type="ECO:0000256" key="5">
    <source>
        <dbReference type="SAM" id="MobiDB-lite"/>
    </source>
</evidence>
<sequence length="708" mass="76924">MPSFVPVLDPEKARFEQDEESLRKHRQFDTPFALLPKDLNNPKEKKGDLNPIARRSEELYQDENKLWKKKREVFDKQQTWGKETGVWSNPEQTRDEDKRKYKPGEVFWGAKGTFGGKQEDSGLLTLQRGEVDQSLELNEKGLWVRKKKATEEGPGLSESAKQLLKAPKNGEDPRLEAAKPRGRGTADASEKALEATIFDLPCRSAGDWSAKSLMSAVPGCTCRFDSLALCLEKAIRAAYACGSFATSQSQEASIKDQQSTAYVSSVLSISEPFRARFYSCAMSTAGTAGTAGTALRGPPVGSVQAVPRTSSRGRSGSGRNGLSGCRVDIRSTAAAVGRAMVGARTPSKGRDGALWTKACSGDSLEDLLSEKAVPSKPKLNGYSAAQTASRGLDFDEEAKKLWARLNLDPSVISSGPYNAMDALWQHPETRAVFYVGNQTAASNLSLLHKNGVTHVVNCTDNMPNYHENTPSSFIKYYRFDISSFHRLVKTDADAARFVQPMLDWVSAALASGKNVMVHCLAGAHRAGTTGCICLMHFAGLSAKEAVPAAKRCRPIIDPIGDFPELLAKLERSWRRLRLGMTNTGKKPGNTGPVTTLNNSSQQCRPSKRHAGMKRWQGVQRTDEEAKEIVEKALGSCAVGGASSAPVRMEPSTTAKRNRSPSPVVAPSSPSDAEPDGKFEAAWMDSGDEREAAKLNEKPSGGDVVVDFF</sequence>
<feature type="domain" description="Tyrosine specific protein phosphatases" evidence="7">
    <location>
        <begin position="495"/>
        <end position="554"/>
    </location>
</feature>
<dbReference type="InterPro" id="IPR020422">
    <property type="entry name" value="TYR_PHOSPHATASE_DUAL_dom"/>
</dbReference>
<dbReference type="GO" id="GO:0033550">
    <property type="term" value="F:MAP kinase tyrosine phosphatase activity"/>
    <property type="evidence" value="ECO:0007669"/>
    <property type="project" value="TreeGrafter"/>
</dbReference>
<dbReference type="SMART" id="SM00195">
    <property type="entry name" value="DSPc"/>
    <property type="match status" value="1"/>
</dbReference>
<keyword evidence="3" id="KW-0378">Hydrolase</keyword>
<feature type="region of interest" description="Disordered" evidence="5">
    <location>
        <begin position="639"/>
        <end position="678"/>
    </location>
</feature>
<dbReference type="AlphaFoldDB" id="A0A812UHG6"/>
<dbReference type="GO" id="GO:0008330">
    <property type="term" value="F:protein tyrosine/threonine phosphatase activity"/>
    <property type="evidence" value="ECO:0007669"/>
    <property type="project" value="TreeGrafter"/>
</dbReference>
<feature type="region of interest" description="Disordered" evidence="5">
    <location>
        <begin position="81"/>
        <end position="100"/>
    </location>
</feature>
<dbReference type="OrthoDB" id="10252009at2759"/>
<dbReference type="Pfam" id="PF00782">
    <property type="entry name" value="DSPc"/>
    <property type="match status" value="1"/>
</dbReference>
<feature type="compositionally biased region" description="Basic and acidic residues" evidence="5">
    <location>
        <begin position="9"/>
        <end position="22"/>
    </location>
</feature>
<accession>A0A812UHG6</accession>
<feature type="compositionally biased region" description="Polar residues" evidence="5">
    <location>
        <begin position="591"/>
        <end position="604"/>
    </location>
</feature>
<feature type="domain" description="Tyrosine-protein phosphatase" evidence="6">
    <location>
        <begin position="425"/>
        <end position="578"/>
    </location>
</feature>
<protein>
    <recommendedName>
        <fullName evidence="2">protein-tyrosine-phosphatase</fullName>
        <ecNumber evidence="2">3.1.3.48</ecNumber>
    </recommendedName>
</protein>
<dbReference type="CDD" id="cd14498">
    <property type="entry name" value="DSP"/>
    <property type="match status" value="1"/>
</dbReference>
<name>A0A812UHG6_9DINO</name>
<dbReference type="GO" id="GO:0017017">
    <property type="term" value="F:MAP kinase tyrosine/serine/threonine phosphatase activity"/>
    <property type="evidence" value="ECO:0007669"/>
    <property type="project" value="TreeGrafter"/>
</dbReference>
<dbReference type="EMBL" id="CAJNDS010002706">
    <property type="protein sequence ID" value="CAE7569170.1"/>
    <property type="molecule type" value="Genomic_DNA"/>
</dbReference>
<evidence type="ECO:0000256" key="4">
    <source>
        <dbReference type="ARBA" id="ARBA00022912"/>
    </source>
</evidence>
<dbReference type="InterPro" id="IPR029021">
    <property type="entry name" value="Prot-tyrosine_phosphatase-like"/>
</dbReference>
<dbReference type="InterPro" id="IPR000387">
    <property type="entry name" value="Tyr_Pase_dom"/>
</dbReference>
<dbReference type="GO" id="GO:0043409">
    <property type="term" value="P:negative regulation of MAPK cascade"/>
    <property type="evidence" value="ECO:0007669"/>
    <property type="project" value="TreeGrafter"/>
</dbReference>
<keyword evidence="9" id="KW-1185">Reference proteome</keyword>
<feature type="region of interest" description="Disordered" evidence="5">
    <location>
        <begin position="146"/>
        <end position="188"/>
    </location>
</feature>
<evidence type="ECO:0000259" key="6">
    <source>
        <dbReference type="PROSITE" id="PS50054"/>
    </source>
</evidence>
<feature type="compositionally biased region" description="Polar residues" evidence="5">
    <location>
        <begin position="81"/>
        <end position="91"/>
    </location>
</feature>
<evidence type="ECO:0000313" key="8">
    <source>
        <dbReference type="EMBL" id="CAE7569170.1"/>
    </source>
</evidence>
<evidence type="ECO:0000256" key="1">
    <source>
        <dbReference type="ARBA" id="ARBA00008601"/>
    </source>
</evidence>
<dbReference type="PROSITE" id="PS50056">
    <property type="entry name" value="TYR_PHOSPHATASE_2"/>
    <property type="match status" value="1"/>
</dbReference>
<dbReference type="SUPFAM" id="SSF52799">
    <property type="entry name" value="(Phosphotyrosine protein) phosphatases II"/>
    <property type="match status" value="1"/>
</dbReference>
<comment type="similarity">
    <text evidence="1">Belongs to the protein-tyrosine phosphatase family. Non-receptor class dual specificity subfamily.</text>
</comment>
<evidence type="ECO:0000313" key="9">
    <source>
        <dbReference type="Proteomes" id="UP000604046"/>
    </source>
</evidence>
<dbReference type="Gene3D" id="3.90.190.10">
    <property type="entry name" value="Protein tyrosine phosphatase superfamily"/>
    <property type="match status" value="1"/>
</dbReference>
<keyword evidence="4" id="KW-0904">Protein phosphatase</keyword>
<dbReference type="GO" id="GO:0005737">
    <property type="term" value="C:cytoplasm"/>
    <property type="evidence" value="ECO:0007669"/>
    <property type="project" value="TreeGrafter"/>
</dbReference>
<dbReference type="PANTHER" id="PTHR10159">
    <property type="entry name" value="DUAL SPECIFICITY PROTEIN PHOSPHATASE"/>
    <property type="match status" value="1"/>
</dbReference>
<dbReference type="PROSITE" id="PS50054">
    <property type="entry name" value="TYR_PHOSPHATASE_DUAL"/>
    <property type="match status" value="1"/>
</dbReference>
<dbReference type="PANTHER" id="PTHR10159:SF519">
    <property type="entry name" value="DUAL SPECIFICITY PROTEIN PHOSPHATASE MPK3"/>
    <property type="match status" value="1"/>
</dbReference>
<organism evidence="8 9">
    <name type="scientific">Symbiodinium natans</name>
    <dbReference type="NCBI Taxonomy" id="878477"/>
    <lineage>
        <taxon>Eukaryota</taxon>
        <taxon>Sar</taxon>
        <taxon>Alveolata</taxon>
        <taxon>Dinophyceae</taxon>
        <taxon>Suessiales</taxon>
        <taxon>Symbiodiniaceae</taxon>
        <taxon>Symbiodinium</taxon>
    </lineage>
</organism>
<evidence type="ECO:0000256" key="2">
    <source>
        <dbReference type="ARBA" id="ARBA00013064"/>
    </source>
</evidence>
<dbReference type="EC" id="3.1.3.48" evidence="2"/>
<feature type="compositionally biased region" description="Low complexity" evidence="5">
    <location>
        <begin position="659"/>
        <end position="671"/>
    </location>
</feature>
<gene>
    <name evidence="8" type="primary">DUSP9</name>
    <name evidence="8" type="ORF">SNAT2548_LOCUS32358</name>
</gene>
<reference evidence="8" key="1">
    <citation type="submission" date="2021-02" db="EMBL/GenBank/DDBJ databases">
        <authorList>
            <person name="Dougan E. K."/>
            <person name="Rhodes N."/>
            <person name="Thang M."/>
            <person name="Chan C."/>
        </authorList>
    </citation>
    <scope>NUCLEOTIDE SEQUENCE</scope>
</reference>
<evidence type="ECO:0000259" key="7">
    <source>
        <dbReference type="PROSITE" id="PS50056"/>
    </source>
</evidence>
<feature type="region of interest" description="Disordered" evidence="5">
    <location>
        <begin position="580"/>
        <end position="614"/>
    </location>
</feature>
<comment type="caution">
    <text evidence="8">The sequence shown here is derived from an EMBL/GenBank/DDBJ whole genome shotgun (WGS) entry which is preliminary data.</text>
</comment>
<feature type="compositionally biased region" description="Basic and acidic residues" evidence="5">
    <location>
        <begin position="168"/>
        <end position="179"/>
    </location>
</feature>
<feature type="region of interest" description="Disordered" evidence="5">
    <location>
        <begin position="1"/>
        <end position="27"/>
    </location>
</feature>
<evidence type="ECO:0000256" key="3">
    <source>
        <dbReference type="ARBA" id="ARBA00022801"/>
    </source>
</evidence>
<feature type="region of interest" description="Disordered" evidence="5">
    <location>
        <begin position="289"/>
        <end position="322"/>
    </location>
</feature>
<dbReference type="InterPro" id="IPR000340">
    <property type="entry name" value="Dual-sp_phosphatase_cat-dom"/>
</dbReference>
<dbReference type="Proteomes" id="UP000604046">
    <property type="component" value="Unassembled WGS sequence"/>
</dbReference>